<keyword evidence="2" id="KW-1185">Reference proteome</keyword>
<organism evidence="1 2">
    <name type="scientific">Physcomitrium patens</name>
    <name type="common">Spreading-leaved earth moss</name>
    <name type="synonym">Physcomitrella patens</name>
    <dbReference type="NCBI Taxonomy" id="3218"/>
    <lineage>
        <taxon>Eukaryota</taxon>
        <taxon>Viridiplantae</taxon>
        <taxon>Streptophyta</taxon>
        <taxon>Embryophyta</taxon>
        <taxon>Bryophyta</taxon>
        <taxon>Bryophytina</taxon>
        <taxon>Bryopsida</taxon>
        <taxon>Funariidae</taxon>
        <taxon>Funariales</taxon>
        <taxon>Funariaceae</taxon>
        <taxon>Physcomitrium</taxon>
    </lineage>
</organism>
<evidence type="ECO:0000313" key="1">
    <source>
        <dbReference type="EnsemblPlants" id="PAC:32947226.CDS.1"/>
    </source>
</evidence>
<dbReference type="AlphaFoldDB" id="A0A7I4EUX9"/>
<dbReference type="Gramene" id="Pp3c20_4650V3.2">
    <property type="protein sequence ID" value="PAC:32947226.CDS.1"/>
    <property type="gene ID" value="Pp3c20_4650"/>
</dbReference>
<proteinExistence type="predicted"/>
<dbReference type="EnsemblPlants" id="Pp3c20_4650V3.2">
    <property type="protein sequence ID" value="PAC:32947226.CDS.1"/>
    <property type="gene ID" value="Pp3c20_4650"/>
</dbReference>
<accession>A0A7I4EUX9</accession>
<evidence type="ECO:0000313" key="2">
    <source>
        <dbReference type="Proteomes" id="UP000006727"/>
    </source>
</evidence>
<dbReference type="Proteomes" id="UP000006727">
    <property type="component" value="Chromosome 20"/>
</dbReference>
<dbReference type="EMBL" id="ABEU02000020">
    <property type="status" value="NOT_ANNOTATED_CDS"/>
    <property type="molecule type" value="Genomic_DNA"/>
</dbReference>
<protein>
    <submittedName>
        <fullName evidence="1">Uncharacterized protein</fullName>
    </submittedName>
</protein>
<sequence>MSKMGIDAKVIQAGLFSTTSTALGRRAMLEETMRRGSDMIGIDVPSEHEINLL</sequence>
<reference evidence="1" key="3">
    <citation type="submission" date="2020-12" db="UniProtKB">
        <authorList>
            <consortium name="EnsemblPlants"/>
        </authorList>
    </citation>
    <scope>IDENTIFICATION</scope>
</reference>
<name>A0A7I4EUX9_PHYPA</name>
<reference evidence="1 2" key="2">
    <citation type="journal article" date="2018" name="Plant J.">
        <title>The Physcomitrella patens chromosome-scale assembly reveals moss genome structure and evolution.</title>
        <authorList>
            <person name="Lang D."/>
            <person name="Ullrich K.K."/>
            <person name="Murat F."/>
            <person name="Fuchs J."/>
            <person name="Jenkins J."/>
            <person name="Haas F.B."/>
            <person name="Piednoel M."/>
            <person name="Gundlach H."/>
            <person name="Van Bel M."/>
            <person name="Meyberg R."/>
            <person name="Vives C."/>
            <person name="Morata J."/>
            <person name="Symeonidi A."/>
            <person name="Hiss M."/>
            <person name="Muchero W."/>
            <person name="Kamisugi Y."/>
            <person name="Saleh O."/>
            <person name="Blanc G."/>
            <person name="Decker E.L."/>
            <person name="van Gessel N."/>
            <person name="Grimwood J."/>
            <person name="Hayes R.D."/>
            <person name="Graham S.W."/>
            <person name="Gunter L.E."/>
            <person name="McDaniel S.F."/>
            <person name="Hoernstein S.N.W."/>
            <person name="Larsson A."/>
            <person name="Li F.W."/>
            <person name="Perroud P.F."/>
            <person name="Phillips J."/>
            <person name="Ranjan P."/>
            <person name="Rokshar D.S."/>
            <person name="Rothfels C.J."/>
            <person name="Schneider L."/>
            <person name="Shu S."/>
            <person name="Stevenson D.W."/>
            <person name="Thummler F."/>
            <person name="Tillich M."/>
            <person name="Villarreal Aguilar J.C."/>
            <person name="Widiez T."/>
            <person name="Wong G.K."/>
            <person name="Wymore A."/>
            <person name="Zhang Y."/>
            <person name="Zimmer A.D."/>
            <person name="Quatrano R.S."/>
            <person name="Mayer K.F.X."/>
            <person name="Goodstein D."/>
            <person name="Casacuberta J.M."/>
            <person name="Vandepoele K."/>
            <person name="Reski R."/>
            <person name="Cuming A.C."/>
            <person name="Tuskan G.A."/>
            <person name="Maumus F."/>
            <person name="Salse J."/>
            <person name="Schmutz J."/>
            <person name="Rensing S.A."/>
        </authorList>
    </citation>
    <scope>NUCLEOTIDE SEQUENCE [LARGE SCALE GENOMIC DNA]</scope>
    <source>
        <strain evidence="1 2">cv. Gransden 2004</strain>
    </source>
</reference>
<reference evidence="1 2" key="1">
    <citation type="journal article" date="2008" name="Science">
        <title>The Physcomitrella genome reveals evolutionary insights into the conquest of land by plants.</title>
        <authorList>
            <person name="Rensing S."/>
            <person name="Lang D."/>
            <person name="Zimmer A."/>
            <person name="Terry A."/>
            <person name="Salamov A."/>
            <person name="Shapiro H."/>
            <person name="Nishiyama T."/>
            <person name="Perroud P.-F."/>
            <person name="Lindquist E."/>
            <person name="Kamisugi Y."/>
            <person name="Tanahashi T."/>
            <person name="Sakakibara K."/>
            <person name="Fujita T."/>
            <person name="Oishi K."/>
            <person name="Shin-I T."/>
            <person name="Kuroki Y."/>
            <person name="Toyoda A."/>
            <person name="Suzuki Y."/>
            <person name="Hashimoto A."/>
            <person name="Yamaguchi K."/>
            <person name="Sugano A."/>
            <person name="Kohara Y."/>
            <person name="Fujiyama A."/>
            <person name="Anterola A."/>
            <person name="Aoki S."/>
            <person name="Ashton N."/>
            <person name="Barbazuk W.B."/>
            <person name="Barker E."/>
            <person name="Bennetzen J."/>
            <person name="Bezanilla M."/>
            <person name="Blankenship R."/>
            <person name="Cho S.H."/>
            <person name="Dutcher S."/>
            <person name="Estelle M."/>
            <person name="Fawcett J.A."/>
            <person name="Gundlach H."/>
            <person name="Hanada K."/>
            <person name="Heyl A."/>
            <person name="Hicks K.A."/>
            <person name="Hugh J."/>
            <person name="Lohr M."/>
            <person name="Mayer K."/>
            <person name="Melkozernov A."/>
            <person name="Murata T."/>
            <person name="Nelson D."/>
            <person name="Pils B."/>
            <person name="Prigge M."/>
            <person name="Reiss B."/>
            <person name="Renner T."/>
            <person name="Rombauts S."/>
            <person name="Rushton P."/>
            <person name="Sanderfoot A."/>
            <person name="Schween G."/>
            <person name="Shiu S.-H."/>
            <person name="Stueber K."/>
            <person name="Theodoulou F.L."/>
            <person name="Tu H."/>
            <person name="Van de Peer Y."/>
            <person name="Verrier P.J."/>
            <person name="Waters E."/>
            <person name="Wood A."/>
            <person name="Yang L."/>
            <person name="Cove D."/>
            <person name="Cuming A."/>
            <person name="Hasebe M."/>
            <person name="Lucas S."/>
            <person name="Mishler D.B."/>
            <person name="Reski R."/>
            <person name="Grigoriev I."/>
            <person name="Quatrano R.S."/>
            <person name="Boore J.L."/>
        </authorList>
    </citation>
    <scope>NUCLEOTIDE SEQUENCE [LARGE SCALE GENOMIC DNA]</scope>
    <source>
        <strain evidence="1 2">cv. Gransden 2004</strain>
    </source>
</reference>